<proteinExistence type="predicted"/>
<keyword evidence="5" id="KW-1015">Disulfide bond</keyword>
<feature type="transmembrane region" description="Helical" evidence="7">
    <location>
        <begin position="897"/>
        <end position="918"/>
    </location>
</feature>
<feature type="region of interest" description="Disordered" evidence="6">
    <location>
        <begin position="746"/>
        <end position="780"/>
    </location>
</feature>
<keyword evidence="4 7" id="KW-0472">Membrane</keyword>
<dbReference type="GO" id="GO:0005886">
    <property type="term" value="C:plasma membrane"/>
    <property type="evidence" value="ECO:0007669"/>
    <property type="project" value="TreeGrafter"/>
</dbReference>
<evidence type="ECO:0000256" key="3">
    <source>
        <dbReference type="ARBA" id="ARBA00022989"/>
    </source>
</evidence>
<feature type="compositionally biased region" description="Basic residues" evidence="6">
    <location>
        <begin position="1"/>
        <end position="10"/>
    </location>
</feature>
<evidence type="ECO:0000256" key="6">
    <source>
        <dbReference type="SAM" id="MobiDB-lite"/>
    </source>
</evidence>
<sequence>MVRAKLQHHRQRDDRVHDPYHHRNHHHRHRHRHADDPLTTTAAILTTAKATVTTTSTTPTTTATTAATATATATLTTTAAILTTAKATVTTTSTTPTATATTAATATATATVTTTATLPTTATSATATVTTTATIPTTTATTATTATATQTITATFPTIATTATIPTTATTTTTTTTASTTTATTTATMTLAATPSSTSTSSAAATTTTSMTTTIRATISTTRATTGTTTKTSSVTSTTSLTSAFSVTSTGFMFLPSTTATSTMTPVSVLAMAEAMESSLIAALPPGNQSTRTASIPGATVTAAKLNAAVAAQQGGSLSVSVEGTTVGVVVPVATFASLNKSSLALVVTAFDASSTAVDPGAAGPSSGASGGGAGAPRPKVASVVRANLVDLGDGSRLRVAGLSEPIKIVFAVNRTAGLECAYWDAQRGDWSSEGLSMSSSSKLGEPMVCETTHLSLFAAIWRGMASSVTCSQLSLLNAEAIREVGNTDWLIISGAITLWSVIEVSLITVCLGVCIDRVGRRKHWTDEHFLLPLNLEVEKAAEEGKEADETDEAEGGEQAAKASACCVAGVPCCCCISWCRESSALRDVVDEIMSNWFENFSEVRDLVESLYEALVLPDESHEVAGGHAFIVAYKAMSHLLVSIAMAEVASTTHTSPDAVAFIAEDENLVEVLAQRQERLSEPDSGGAVGSIERRQEGIRRTLESQRQLDPVVVNTECPGDSIFLGGWEWMRACWTVTVSADSEFLGPDPTASQIPPPQTSDDHSQPSEPEGHDACPKHSQNTSAYLRSVRSEAREDAWWSLHVEMSNAVDMSFLRLGSFLRLPVMACHVFLAKHPLMLVLSHNMIMAASMRGLFLAMDVAGMVFLTTIFFESSGNPKSKKSKAECLGEDGGLWEEAGRLIVIGVASVVFAGLPSALLQSLHHRSFRKFPSEACPEWTRQLRTWRNQDRVIWSLGPLYVLLCLFVTIVFLANVAEDESLDWAISACISLSMCFLIVPLAFALVMPLLALTSLQMVSCALGERRSEVLRRRHAHLVGSGNLLPPVASI</sequence>
<name>A0A7S4W9E0_9DINO</name>
<feature type="region of interest" description="Disordered" evidence="6">
    <location>
        <begin position="1"/>
        <end position="37"/>
    </location>
</feature>
<dbReference type="PANTHER" id="PTHR12011">
    <property type="entry name" value="ADHESION G-PROTEIN COUPLED RECEPTOR"/>
    <property type="match status" value="1"/>
</dbReference>
<feature type="transmembrane region" description="Helical" evidence="7">
    <location>
        <begin position="950"/>
        <end position="970"/>
    </location>
</feature>
<evidence type="ECO:0000256" key="5">
    <source>
        <dbReference type="ARBA" id="ARBA00023157"/>
    </source>
</evidence>
<dbReference type="InterPro" id="IPR057244">
    <property type="entry name" value="GAIN_B"/>
</dbReference>
<feature type="domain" description="GAIN-B" evidence="8">
    <location>
        <begin position="307"/>
        <end position="469"/>
    </location>
</feature>
<feature type="transmembrane region" description="Helical" evidence="7">
    <location>
        <begin position="982"/>
        <end position="1009"/>
    </location>
</feature>
<evidence type="ECO:0000256" key="2">
    <source>
        <dbReference type="ARBA" id="ARBA00022692"/>
    </source>
</evidence>
<feature type="compositionally biased region" description="Basic and acidic residues" evidence="6">
    <location>
        <begin position="761"/>
        <end position="777"/>
    </location>
</feature>
<comment type="subcellular location">
    <subcellularLocation>
        <location evidence="1">Membrane</location>
    </subcellularLocation>
</comment>
<keyword evidence="2 7" id="KW-0812">Transmembrane</keyword>
<reference evidence="9" key="1">
    <citation type="submission" date="2021-01" db="EMBL/GenBank/DDBJ databases">
        <authorList>
            <person name="Corre E."/>
            <person name="Pelletier E."/>
            <person name="Niang G."/>
            <person name="Scheremetjew M."/>
            <person name="Finn R."/>
            <person name="Kale V."/>
            <person name="Holt S."/>
            <person name="Cochrane G."/>
            <person name="Meng A."/>
            <person name="Brown T."/>
            <person name="Cohen L."/>
        </authorList>
    </citation>
    <scope>NUCLEOTIDE SEQUENCE</scope>
    <source>
        <strain evidence="9">CCMP3105</strain>
    </source>
</reference>
<evidence type="ECO:0000313" key="9">
    <source>
        <dbReference type="EMBL" id="CAE4662969.1"/>
    </source>
</evidence>
<dbReference type="PANTHER" id="PTHR12011:SF347">
    <property type="entry name" value="FI21270P1-RELATED"/>
    <property type="match status" value="1"/>
</dbReference>
<feature type="region of interest" description="Disordered" evidence="6">
    <location>
        <begin position="356"/>
        <end position="377"/>
    </location>
</feature>
<dbReference type="PROSITE" id="PS50221">
    <property type="entry name" value="GAIN_B"/>
    <property type="match status" value="1"/>
</dbReference>
<evidence type="ECO:0000256" key="7">
    <source>
        <dbReference type="SAM" id="Phobius"/>
    </source>
</evidence>
<feature type="transmembrane region" description="Helical" evidence="7">
    <location>
        <begin position="853"/>
        <end position="871"/>
    </location>
</feature>
<feature type="compositionally biased region" description="Basic residues" evidence="6">
    <location>
        <begin position="22"/>
        <end position="32"/>
    </location>
</feature>
<gene>
    <name evidence="9" type="ORF">AMON00008_LOCUS61042</name>
</gene>
<dbReference type="AlphaFoldDB" id="A0A7S4W9E0"/>
<evidence type="ECO:0000256" key="4">
    <source>
        <dbReference type="ARBA" id="ARBA00023136"/>
    </source>
</evidence>
<feature type="compositionally biased region" description="Basic and acidic residues" evidence="6">
    <location>
        <begin position="11"/>
        <end position="21"/>
    </location>
</feature>
<evidence type="ECO:0000259" key="8">
    <source>
        <dbReference type="PROSITE" id="PS50221"/>
    </source>
</evidence>
<organism evidence="9">
    <name type="scientific">Alexandrium monilatum</name>
    <dbReference type="NCBI Taxonomy" id="311494"/>
    <lineage>
        <taxon>Eukaryota</taxon>
        <taxon>Sar</taxon>
        <taxon>Alveolata</taxon>
        <taxon>Dinophyceae</taxon>
        <taxon>Gonyaulacales</taxon>
        <taxon>Pyrocystaceae</taxon>
        <taxon>Alexandrium</taxon>
    </lineage>
</organism>
<keyword evidence="3 7" id="KW-1133">Transmembrane helix</keyword>
<feature type="region of interest" description="Disordered" evidence="6">
    <location>
        <begin position="677"/>
        <end position="697"/>
    </location>
</feature>
<dbReference type="EMBL" id="HBNR01085265">
    <property type="protein sequence ID" value="CAE4662969.1"/>
    <property type="molecule type" value="Transcribed_RNA"/>
</dbReference>
<evidence type="ECO:0000256" key="1">
    <source>
        <dbReference type="ARBA" id="ARBA00004370"/>
    </source>
</evidence>
<accession>A0A7S4W9E0</accession>
<protein>
    <recommendedName>
        <fullName evidence="8">GAIN-B domain-containing protein</fullName>
    </recommendedName>
</protein>